<organism evidence="1 2">
    <name type="scientific">Acidocella aquatica</name>
    <dbReference type="NCBI Taxonomy" id="1922313"/>
    <lineage>
        <taxon>Bacteria</taxon>
        <taxon>Pseudomonadati</taxon>
        <taxon>Pseudomonadota</taxon>
        <taxon>Alphaproteobacteria</taxon>
        <taxon>Acetobacterales</taxon>
        <taxon>Acidocellaceae</taxon>
        <taxon>Acidocella</taxon>
    </lineage>
</organism>
<evidence type="ECO:0000313" key="1">
    <source>
        <dbReference type="EMBL" id="GLR66859.1"/>
    </source>
</evidence>
<reference evidence="2" key="1">
    <citation type="journal article" date="2019" name="Int. J. Syst. Evol. Microbiol.">
        <title>The Global Catalogue of Microorganisms (GCM) 10K type strain sequencing project: providing services to taxonomists for standard genome sequencing and annotation.</title>
        <authorList>
            <consortium name="The Broad Institute Genomics Platform"/>
            <consortium name="The Broad Institute Genome Sequencing Center for Infectious Disease"/>
            <person name="Wu L."/>
            <person name="Ma J."/>
        </authorList>
    </citation>
    <scope>NUCLEOTIDE SEQUENCE [LARGE SCALE GENOMIC DNA]</scope>
    <source>
        <strain evidence="2">NBRC 112502</strain>
    </source>
</reference>
<gene>
    <name evidence="1" type="ORF">GCM10010909_15390</name>
</gene>
<proteinExistence type="predicted"/>
<evidence type="ECO:0000313" key="2">
    <source>
        <dbReference type="Proteomes" id="UP001156641"/>
    </source>
</evidence>
<dbReference type="EMBL" id="BSOS01000041">
    <property type="protein sequence ID" value="GLR66859.1"/>
    <property type="molecule type" value="Genomic_DNA"/>
</dbReference>
<dbReference type="Proteomes" id="UP001156641">
    <property type="component" value="Unassembled WGS sequence"/>
</dbReference>
<comment type="caution">
    <text evidence="1">The sequence shown here is derived from an EMBL/GenBank/DDBJ whole genome shotgun (WGS) entry which is preliminary data.</text>
</comment>
<dbReference type="RefSeq" id="WP_284257564.1">
    <property type="nucleotide sequence ID" value="NZ_BSOS01000041.1"/>
</dbReference>
<keyword evidence="2" id="KW-1185">Reference proteome</keyword>
<name>A0ABQ6A3X9_9PROT</name>
<sequence length="58" mass="6085">MAIRGHVGSMEGSYVTGWVASFVKGATPNRFFPIAKSLRHTASILITPAKAAAARRGA</sequence>
<accession>A0ABQ6A3X9</accession>
<protein>
    <submittedName>
        <fullName evidence="1">Uncharacterized protein</fullName>
    </submittedName>
</protein>